<dbReference type="SUPFAM" id="SSF47413">
    <property type="entry name" value="lambda repressor-like DNA-binding domains"/>
    <property type="match status" value="1"/>
</dbReference>
<dbReference type="Proteomes" id="UP000198915">
    <property type="component" value="Unassembled WGS sequence"/>
</dbReference>
<accession>A0A1I3M345</accession>
<evidence type="ECO:0000256" key="1">
    <source>
        <dbReference type="ARBA" id="ARBA00007484"/>
    </source>
</evidence>
<evidence type="ECO:0000313" key="10">
    <source>
        <dbReference type="Proteomes" id="UP000198915"/>
    </source>
</evidence>
<evidence type="ECO:0000256" key="7">
    <source>
        <dbReference type="RuleBase" id="RU003991"/>
    </source>
</evidence>
<dbReference type="InterPro" id="IPR010982">
    <property type="entry name" value="Lambda_DNA-bd_dom_sf"/>
</dbReference>
<feature type="domain" description="HTH cro/C1-type" evidence="8">
    <location>
        <begin position="19"/>
        <end position="73"/>
    </location>
</feature>
<dbReference type="InterPro" id="IPR015927">
    <property type="entry name" value="Peptidase_S24_S26A/B/C"/>
</dbReference>
<dbReference type="InterPro" id="IPR036286">
    <property type="entry name" value="LexA/Signal_pep-like_sf"/>
</dbReference>
<dbReference type="InterPro" id="IPR050077">
    <property type="entry name" value="LexA_repressor"/>
</dbReference>
<dbReference type="GO" id="GO:0016787">
    <property type="term" value="F:hydrolase activity"/>
    <property type="evidence" value="ECO:0007669"/>
    <property type="project" value="UniProtKB-KW"/>
</dbReference>
<dbReference type="PROSITE" id="PS50943">
    <property type="entry name" value="HTH_CROC1"/>
    <property type="match status" value="1"/>
</dbReference>
<dbReference type="PANTHER" id="PTHR33516">
    <property type="entry name" value="LEXA REPRESSOR"/>
    <property type="match status" value="1"/>
</dbReference>
<dbReference type="RefSeq" id="WP_092266366.1">
    <property type="nucleotide sequence ID" value="NZ_FORT01000001.1"/>
</dbReference>
<evidence type="ECO:0000256" key="5">
    <source>
        <dbReference type="ARBA" id="ARBA00023204"/>
    </source>
</evidence>
<dbReference type="AlphaFoldDB" id="A0A1I3M345"/>
<dbReference type="CDD" id="cd06529">
    <property type="entry name" value="S24_LexA-like"/>
    <property type="match status" value="1"/>
</dbReference>
<dbReference type="PANTHER" id="PTHR33516:SF2">
    <property type="entry name" value="LEXA REPRESSOR-RELATED"/>
    <property type="match status" value="1"/>
</dbReference>
<evidence type="ECO:0000256" key="3">
    <source>
        <dbReference type="ARBA" id="ARBA00022801"/>
    </source>
</evidence>
<dbReference type="InterPro" id="IPR039418">
    <property type="entry name" value="LexA-like"/>
</dbReference>
<dbReference type="InterPro" id="IPR006197">
    <property type="entry name" value="Peptidase_S24_LexA"/>
</dbReference>
<protein>
    <submittedName>
        <fullName evidence="9">SOS regulatory protein LexA</fullName>
    </submittedName>
</protein>
<evidence type="ECO:0000259" key="8">
    <source>
        <dbReference type="PROSITE" id="PS50943"/>
    </source>
</evidence>
<dbReference type="SUPFAM" id="SSF51306">
    <property type="entry name" value="LexA/Signal peptidase"/>
    <property type="match status" value="1"/>
</dbReference>
<organism evidence="9 10">
    <name type="scientific">Brevibacillus centrosporus</name>
    <dbReference type="NCBI Taxonomy" id="54910"/>
    <lineage>
        <taxon>Bacteria</taxon>
        <taxon>Bacillati</taxon>
        <taxon>Bacillota</taxon>
        <taxon>Bacilli</taxon>
        <taxon>Bacillales</taxon>
        <taxon>Paenibacillaceae</taxon>
        <taxon>Brevibacillus</taxon>
    </lineage>
</organism>
<evidence type="ECO:0000256" key="2">
    <source>
        <dbReference type="ARBA" id="ARBA00022763"/>
    </source>
</evidence>
<sequence>MALLKRSDIDMTTTFGERLRELRTAEKLSMDALAKEIGTSSSRISDWENKGGDPSSVFVVRLAEKFGVTLEWLLTGEGPKYKNTEPPVVLDTNVWNNIFSGQKRELNYQNDESINRRRTMIISHTQGSGKTATTLFLNNPLYSALSALDKEDIELLTPLIKRLAQNKAPSEFTQQMGRGTRIAGQIITGDRESGYEDEAETFVEIPILGQAAAGVPISVFRLIDGYIKVPEQYKNCFSVRVRGDSMVGAGIKDGGYVIVRQQNAVDNGDIALVMIGGADEEEVTIKRFKKDGNKIHLISENDRYQPLIYGANDGVHILGKIVEWFSPEEAESRMSQTI</sequence>
<keyword evidence="4 7" id="KW-0068">Autocatalytic cleavage</keyword>
<gene>
    <name evidence="9" type="ORF">SAMN05518846_101500</name>
</gene>
<dbReference type="GO" id="GO:0003677">
    <property type="term" value="F:DNA binding"/>
    <property type="evidence" value="ECO:0007669"/>
    <property type="project" value="InterPro"/>
</dbReference>
<keyword evidence="2" id="KW-0227">DNA damage</keyword>
<keyword evidence="5" id="KW-0234">DNA repair</keyword>
<dbReference type="GO" id="GO:0009432">
    <property type="term" value="P:SOS response"/>
    <property type="evidence" value="ECO:0007669"/>
    <property type="project" value="UniProtKB-KW"/>
</dbReference>
<dbReference type="Gene3D" id="2.10.109.10">
    <property type="entry name" value="Umud Fragment, subunit A"/>
    <property type="match status" value="1"/>
</dbReference>
<dbReference type="EMBL" id="FORT01000001">
    <property type="protein sequence ID" value="SFI91210.1"/>
    <property type="molecule type" value="Genomic_DNA"/>
</dbReference>
<dbReference type="GO" id="GO:0006281">
    <property type="term" value="P:DNA repair"/>
    <property type="evidence" value="ECO:0007669"/>
    <property type="project" value="UniProtKB-KW"/>
</dbReference>
<dbReference type="Pfam" id="PF00717">
    <property type="entry name" value="Peptidase_S24"/>
    <property type="match status" value="1"/>
</dbReference>
<dbReference type="GO" id="GO:0006355">
    <property type="term" value="P:regulation of DNA-templated transcription"/>
    <property type="evidence" value="ECO:0007669"/>
    <property type="project" value="InterPro"/>
</dbReference>
<dbReference type="STRING" id="1884381.SAMN05518846_101500"/>
<dbReference type="PRINTS" id="PR00726">
    <property type="entry name" value="LEXASERPTASE"/>
</dbReference>
<dbReference type="Pfam" id="PF12844">
    <property type="entry name" value="HTH_19"/>
    <property type="match status" value="1"/>
</dbReference>
<evidence type="ECO:0000256" key="4">
    <source>
        <dbReference type="ARBA" id="ARBA00022813"/>
    </source>
</evidence>
<reference evidence="10" key="1">
    <citation type="submission" date="2016-10" db="EMBL/GenBank/DDBJ databases">
        <authorList>
            <person name="Varghese N."/>
            <person name="Submissions S."/>
        </authorList>
    </citation>
    <scope>NUCLEOTIDE SEQUENCE [LARGE SCALE GENOMIC DNA]</scope>
    <source>
        <strain evidence="10">OK042</strain>
    </source>
</reference>
<evidence type="ECO:0000313" key="9">
    <source>
        <dbReference type="EMBL" id="SFI91210.1"/>
    </source>
</evidence>
<evidence type="ECO:0000256" key="6">
    <source>
        <dbReference type="ARBA" id="ARBA00023236"/>
    </source>
</evidence>
<comment type="similarity">
    <text evidence="1 7">Belongs to the peptidase S24 family.</text>
</comment>
<dbReference type="InterPro" id="IPR001387">
    <property type="entry name" value="Cro/C1-type_HTH"/>
</dbReference>
<keyword evidence="6" id="KW-0742">SOS response</keyword>
<dbReference type="SMART" id="SM00530">
    <property type="entry name" value="HTH_XRE"/>
    <property type="match status" value="1"/>
</dbReference>
<dbReference type="CDD" id="cd00093">
    <property type="entry name" value="HTH_XRE"/>
    <property type="match status" value="1"/>
</dbReference>
<name>A0A1I3M345_9BACL</name>
<proteinExistence type="inferred from homology"/>
<keyword evidence="3 7" id="KW-0378">Hydrolase</keyword>
<keyword evidence="10" id="KW-1185">Reference proteome</keyword>
<dbReference type="Gene3D" id="1.10.260.40">
    <property type="entry name" value="lambda repressor-like DNA-binding domains"/>
    <property type="match status" value="1"/>
</dbReference>